<organism evidence="8 9">
    <name type="scientific">Clostridium fermenticellae</name>
    <dbReference type="NCBI Taxonomy" id="2068654"/>
    <lineage>
        <taxon>Bacteria</taxon>
        <taxon>Bacillati</taxon>
        <taxon>Bacillota</taxon>
        <taxon>Clostridia</taxon>
        <taxon>Eubacteriales</taxon>
        <taxon>Clostridiaceae</taxon>
        <taxon>Clostridium</taxon>
    </lineage>
</organism>
<dbReference type="Proteomes" id="UP000266301">
    <property type="component" value="Chromosome"/>
</dbReference>
<dbReference type="GO" id="GO:0005886">
    <property type="term" value="C:plasma membrane"/>
    <property type="evidence" value="ECO:0007669"/>
    <property type="project" value="UniProtKB-SubCell"/>
</dbReference>
<feature type="transmembrane region" description="Helical" evidence="6">
    <location>
        <begin position="614"/>
        <end position="638"/>
    </location>
</feature>
<evidence type="ECO:0000256" key="5">
    <source>
        <dbReference type="ARBA" id="ARBA00023136"/>
    </source>
</evidence>
<comment type="similarity">
    <text evidence="6">Belongs to the ABC-4 integral membrane protein family.</text>
</comment>
<dbReference type="KEGG" id="cfer:D4Z93_02080"/>
<feature type="transmembrane region" description="Helical" evidence="6">
    <location>
        <begin position="230"/>
        <end position="257"/>
    </location>
</feature>
<dbReference type="RefSeq" id="WP_119970101.1">
    <property type="nucleotide sequence ID" value="NZ_CP032416.1"/>
</dbReference>
<feature type="transmembrane region" description="Helical" evidence="6">
    <location>
        <begin position="149"/>
        <end position="178"/>
    </location>
</feature>
<dbReference type="PANTHER" id="PTHR46795:SF3">
    <property type="entry name" value="ABC TRANSPORTER PERMEASE"/>
    <property type="match status" value="1"/>
</dbReference>
<feature type="transmembrane region" description="Helical" evidence="6">
    <location>
        <begin position="199"/>
        <end position="218"/>
    </location>
</feature>
<evidence type="ECO:0000256" key="6">
    <source>
        <dbReference type="PIRNR" id="PIRNR018968"/>
    </source>
</evidence>
<dbReference type="Pfam" id="PF02687">
    <property type="entry name" value="FtsX"/>
    <property type="match status" value="1"/>
</dbReference>
<gene>
    <name evidence="8" type="ORF">D4Z93_02080</name>
</gene>
<feature type="transmembrane region" description="Helical" evidence="6">
    <location>
        <begin position="21"/>
        <end position="38"/>
    </location>
</feature>
<comment type="subcellular location">
    <subcellularLocation>
        <location evidence="1 6">Cell membrane</location>
        <topology evidence="1 6">Multi-pass membrane protein</topology>
    </subcellularLocation>
</comment>
<dbReference type="AlphaFoldDB" id="A0A386H133"/>
<proteinExistence type="inferred from homology"/>
<dbReference type="InterPro" id="IPR003838">
    <property type="entry name" value="ABC3_permease_C"/>
</dbReference>
<name>A0A386H133_9CLOT</name>
<evidence type="ECO:0000256" key="3">
    <source>
        <dbReference type="ARBA" id="ARBA00022692"/>
    </source>
</evidence>
<sequence length="648" mass="72796">MSKPFYSKLALINIRKNSKTYIPFILTCIFTVMMFYIMQSLSLNDGLNKIRGTEVIKTILDLGTIIIGIFSAIFLFYTNSFLIKRRKKEIGLYNILGLEKKHIAKVLFLECIFTSAISLITGLLLGIILDKLIFLLLIKLLNFKVSLGFSISVPSIIHTLILFGIIFFATLLSNLFQIKILKPIELLKSSEHGEKEPKTKWLITFIGVVALCSGYGIALNVKSPLTAFTLFFGAVILVMIGTYALFTSGSIVVLKLLRKRKNFYYKTSNFISVSGMMYRMKQNAVGLANICILSTAVLIMISTTVSLYAGMEGTLKANYPRDIIVTTDKTDKDHAKKVNQILEAITKNNNVVIQDKFYYSDNSSQFIEKEGKFLSADKNNSSGHFAVITALPISDYNRLEGKNITLTNDEILLFSNIKNFDGSKINIDNKTLKIKQKLSSLPNGLGKNITNDVVDTYVIFANDISSIGKNGFNEYTFEFNINGTDKNILSISNKLNKAFSENKINANIQSAASSRNDFLSLYGGLFFLGIFLGILFLMATVLIIYYKQISEGYEDKERFKIMQKVGMDKTEIKKTIKSQVLMVFFLPLVFTIIHVAFVFPMMTKLLALLGLTNINLFILSTVITILIFAAIYTIVFALTARVYYKIVE</sequence>
<accession>A0A386H133</accession>
<evidence type="ECO:0000313" key="8">
    <source>
        <dbReference type="EMBL" id="AYD39392.1"/>
    </source>
</evidence>
<evidence type="ECO:0000256" key="2">
    <source>
        <dbReference type="ARBA" id="ARBA00022475"/>
    </source>
</evidence>
<dbReference type="OrthoDB" id="9781780at2"/>
<dbReference type="EMBL" id="CP032416">
    <property type="protein sequence ID" value="AYD39392.1"/>
    <property type="molecule type" value="Genomic_DNA"/>
</dbReference>
<feature type="transmembrane region" description="Helical" evidence="6">
    <location>
        <begin position="519"/>
        <end position="546"/>
    </location>
</feature>
<keyword evidence="9" id="KW-1185">Reference proteome</keyword>
<feature type="transmembrane region" description="Helical" evidence="6">
    <location>
        <begin position="106"/>
        <end position="129"/>
    </location>
</feature>
<evidence type="ECO:0000313" key="9">
    <source>
        <dbReference type="Proteomes" id="UP000266301"/>
    </source>
</evidence>
<keyword evidence="4 6" id="KW-1133">Transmembrane helix</keyword>
<keyword evidence="5 6" id="KW-0472">Membrane</keyword>
<feature type="transmembrane region" description="Helical" evidence="6">
    <location>
        <begin position="58"/>
        <end position="78"/>
    </location>
</feature>
<dbReference type="InterPro" id="IPR027022">
    <property type="entry name" value="ABC_permease_BceB-typ"/>
</dbReference>
<feature type="domain" description="ABC3 transporter permease C-terminal" evidence="7">
    <location>
        <begin position="65"/>
        <end position="177"/>
    </location>
</feature>
<keyword evidence="2 6" id="KW-1003">Cell membrane</keyword>
<dbReference type="PANTHER" id="PTHR46795">
    <property type="entry name" value="ABC TRANSPORTER PERMEASE-RELATED-RELATED"/>
    <property type="match status" value="1"/>
</dbReference>
<feature type="transmembrane region" description="Helical" evidence="6">
    <location>
        <begin position="580"/>
        <end position="602"/>
    </location>
</feature>
<keyword evidence="6" id="KW-0813">Transport</keyword>
<reference evidence="8 9" key="1">
    <citation type="journal article" date="2019" name="Int. J. Syst. Evol. Microbiol.">
        <title>Clostridium fermenticellae sp. nov., isolated from the mud in a fermentation cellar for the production of the Chinese liquor, baijiu.</title>
        <authorList>
            <person name="Xu P.X."/>
            <person name="Chai L.J."/>
            <person name="Qiu T."/>
            <person name="Zhang X.J."/>
            <person name="Lu Z.M."/>
            <person name="Xiao C."/>
            <person name="Wang S.T."/>
            <person name="Shen C.H."/>
            <person name="Shi J.S."/>
            <person name="Xu Z.H."/>
        </authorList>
    </citation>
    <scope>NUCLEOTIDE SEQUENCE [LARGE SCALE GENOMIC DNA]</scope>
    <source>
        <strain evidence="8 9">JN500901</strain>
    </source>
</reference>
<evidence type="ECO:0000256" key="4">
    <source>
        <dbReference type="ARBA" id="ARBA00022989"/>
    </source>
</evidence>
<evidence type="ECO:0000259" key="7">
    <source>
        <dbReference type="Pfam" id="PF02687"/>
    </source>
</evidence>
<protein>
    <submittedName>
        <fullName evidence="8">ABC transporter permease</fullName>
    </submittedName>
</protein>
<keyword evidence="3 6" id="KW-0812">Transmembrane</keyword>
<dbReference type="InterPro" id="IPR052536">
    <property type="entry name" value="ABC-4_Integral_Memb_Prot"/>
</dbReference>
<dbReference type="GO" id="GO:0055085">
    <property type="term" value="P:transmembrane transport"/>
    <property type="evidence" value="ECO:0007669"/>
    <property type="project" value="UniProtKB-UniRule"/>
</dbReference>
<evidence type="ECO:0000256" key="1">
    <source>
        <dbReference type="ARBA" id="ARBA00004651"/>
    </source>
</evidence>
<feature type="transmembrane region" description="Helical" evidence="6">
    <location>
        <begin position="286"/>
        <end position="311"/>
    </location>
</feature>
<dbReference type="PIRSF" id="PIRSF018968">
    <property type="entry name" value="ABC_permease_BceB"/>
    <property type="match status" value="1"/>
</dbReference>